<sequence length="59" mass="6440">MQLSTAYSTQVAVSRVNPPVRSTSGDYPCRGTPEHSGYSAPAEITRRRRIAFASTAKVR</sequence>
<gene>
    <name evidence="2" type="ORF">GCM10010151_18620</name>
</gene>
<organism evidence="2 3">
    <name type="scientific">Actinoallomurus spadix</name>
    <dbReference type="NCBI Taxonomy" id="79912"/>
    <lineage>
        <taxon>Bacteria</taxon>
        <taxon>Bacillati</taxon>
        <taxon>Actinomycetota</taxon>
        <taxon>Actinomycetes</taxon>
        <taxon>Streptosporangiales</taxon>
        <taxon>Thermomonosporaceae</taxon>
        <taxon>Actinoallomurus</taxon>
    </lineage>
</organism>
<comment type="caution">
    <text evidence="2">The sequence shown here is derived from an EMBL/GenBank/DDBJ whole genome shotgun (WGS) entry which is preliminary data.</text>
</comment>
<evidence type="ECO:0000313" key="2">
    <source>
        <dbReference type="EMBL" id="GAA0329060.1"/>
    </source>
</evidence>
<feature type="compositionally biased region" description="Polar residues" evidence="1">
    <location>
        <begin position="1"/>
        <end position="12"/>
    </location>
</feature>
<reference evidence="3" key="1">
    <citation type="journal article" date="2019" name="Int. J. Syst. Evol. Microbiol.">
        <title>The Global Catalogue of Microorganisms (GCM) 10K type strain sequencing project: providing services to taxonomists for standard genome sequencing and annotation.</title>
        <authorList>
            <consortium name="The Broad Institute Genomics Platform"/>
            <consortium name="The Broad Institute Genome Sequencing Center for Infectious Disease"/>
            <person name="Wu L."/>
            <person name="Ma J."/>
        </authorList>
    </citation>
    <scope>NUCLEOTIDE SEQUENCE [LARGE SCALE GENOMIC DNA]</scope>
    <source>
        <strain evidence="3">JCM 3146</strain>
    </source>
</reference>
<evidence type="ECO:0000256" key="1">
    <source>
        <dbReference type="SAM" id="MobiDB-lite"/>
    </source>
</evidence>
<feature type="region of interest" description="Disordered" evidence="1">
    <location>
        <begin position="1"/>
        <end position="41"/>
    </location>
</feature>
<name>A0ABP3FX89_9ACTN</name>
<accession>A0ABP3FX89</accession>
<dbReference type="Proteomes" id="UP001501822">
    <property type="component" value="Unassembled WGS sequence"/>
</dbReference>
<proteinExistence type="predicted"/>
<keyword evidence="3" id="KW-1185">Reference proteome</keyword>
<protein>
    <submittedName>
        <fullName evidence="2">Uncharacterized protein</fullName>
    </submittedName>
</protein>
<dbReference type="EMBL" id="BAAABM010000015">
    <property type="protein sequence ID" value="GAA0329060.1"/>
    <property type="molecule type" value="Genomic_DNA"/>
</dbReference>
<evidence type="ECO:0000313" key="3">
    <source>
        <dbReference type="Proteomes" id="UP001501822"/>
    </source>
</evidence>